<feature type="compositionally biased region" description="Low complexity" evidence="10">
    <location>
        <begin position="83"/>
        <end position="95"/>
    </location>
</feature>
<dbReference type="RefSeq" id="WP_380021783.1">
    <property type="nucleotide sequence ID" value="NZ_JBHSHD010000010.1"/>
</dbReference>
<dbReference type="SUPFAM" id="SSF64383">
    <property type="entry name" value="Cell-division protein ZipA, C-terminal domain"/>
    <property type="match status" value="1"/>
</dbReference>
<keyword evidence="13" id="KW-1185">Reference proteome</keyword>
<dbReference type="GO" id="GO:0051301">
    <property type="term" value="P:cell division"/>
    <property type="evidence" value="ECO:0007669"/>
    <property type="project" value="UniProtKB-KW"/>
</dbReference>
<keyword evidence="1 8" id="KW-1003">Cell membrane</keyword>
<keyword evidence="2 8" id="KW-0997">Cell inner membrane</keyword>
<evidence type="ECO:0000313" key="12">
    <source>
        <dbReference type="EMBL" id="MFC4821506.1"/>
    </source>
</evidence>
<keyword evidence="5 8" id="KW-1133">Transmembrane helix</keyword>
<dbReference type="PANTHER" id="PTHR38685:SF1">
    <property type="entry name" value="CELL DIVISION PROTEIN ZIPA"/>
    <property type="match status" value="1"/>
</dbReference>
<name>A0ABV9QXJ7_9GAMM</name>
<evidence type="ECO:0000259" key="11">
    <source>
        <dbReference type="SMART" id="SM00771"/>
    </source>
</evidence>
<feature type="domain" description="ZipA C-terminal FtsZ-binding" evidence="11">
    <location>
        <begin position="107"/>
        <end position="237"/>
    </location>
</feature>
<evidence type="ECO:0000256" key="6">
    <source>
        <dbReference type="ARBA" id="ARBA00023136"/>
    </source>
</evidence>
<dbReference type="SMART" id="SM00771">
    <property type="entry name" value="ZipA_C"/>
    <property type="match status" value="1"/>
</dbReference>
<dbReference type="InterPro" id="IPR011919">
    <property type="entry name" value="Cell_div_ZipA"/>
</dbReference>
<evidence type="ECO:0000256" key="7">
    <source>
        <dbReference type="ARBA" id="ARBA00023306"/>
    </source>
</evidence>
<comment type="function">
    <text evidence="8 9">Essential cell division protein that stabilizes the FtsZ protofilaments by cross-linking them and that serves as a cytoplasmic membrane anchor for the Z ring. Also required for the recruitment to the septal ring of downstream cell division proteins.</text>
</comment>
<keyword evidence="7 8" id="KW-0131">Cell cycle</keyword>
<comment type="subcellular location">
    <subcellularLocation>
        <location evidence="8">Cell inner membrane</location>
        <topology evidence="8">Single-pass type I membrane protein</topology>
    </subcellularLocation>
    <text evidence="8">Localizes to the Z ring in an FtsZ-dependent manner.</text>
</comment>
<dbReference type="PANTHER" id="PTHR38685">
    <property type="entry name" value="CELL DIVISION PROTEIN ZIPA"/>
    <property type="match status" value="1"/>
</dbReference>
<evidence type="ECO:0000256" key="10">
    <source>
        <dbReference type="SAM" id="MobiDB-lite"/>
    </source>
</evidence>
<keyword evidence="3 8" id="KW-0132">Cell division</keyword>
<comment type="similarity">
    <text evidence="8 9">Belongs to the ZipA family.</text>
</comment>
<accession>A0ABV9QXJ7</accession>
<evidence type="ECO:0000256" key="5">
    <source>
        <dbReference type="ARBA" id="ARBA00022989"/>
    </source>
</evidence>
<gene>
    <name evidence="8 12" type="primary">zipA</name>
    <name evidence="12" type="ORF">ACFO6Q_14325</name>
</gene>
<evidence type="ECO:0000256" key="2">
    <source>
        <dbReference type="ARBA" id="ARBA00022519"/>
    </source>
</evidence>
<keyword evidence="6 8" id="KW-0472">Membrane</keyword>
<evidence type="ECO:0000256" key="1">
    <source>
        <dbReference type="ARBA" id="ARBA00022475"/>
    </source>
</evidence>
<dbReference type="EMBL" id="JBHSHD010000010">
    <property type="protein sequence ID" value="MFC4821506.1"/>
    <property type="molecule type" value="Genomic_DNA"/>
</dbReference>
<comment type="caution">
    <text evidence="12">The sequence shown here is derived from an EMBL/GenBank/DDBJ whole genome shotgun (WGS) entry which is preliminary data.</text>
</comment>
<comment type="subunit">
    <text evidence="8">Interacts with FtsZ via their C-terminal domains.</text>
</comment>
<dbReference type="Pfam" id="PF04354">
    <property type="entry name" value="ZipA_C"/>
    <property type="match status" value="1"/>
</dbReference>
<evidence type="ECO:0000256" key="3">
    <source>
        <dbReference type="ARBA" id="ARBA00022618"/>
    </source>
</evidence>
<feature type="region of interest" description="Disordered" evidence="10">
    <location>
        <begin position="83"/>
        <end position="102"/>
    </location>
</feature>
<feature type="compositionally biased region" description="Acidic residues" evidence="10">
    <location>
        <begin position="57"/>
        <end position="66"/>
    </location>
</feature>
<reference evidence="13" key="1">
    <citation type="journal article" date="2019" name="Int. J. Syst. Evol. Microbiol.">
        <title>The Global Catalogue of Microorganisms (GCM) 10K type strain sequencing project: providing services to taxonomists for standard genome sequencing and annotation.</title>
        <authorList>
            <consortium name="The Broad Institute Genomics Platform"/>
            <consortium name="The Broad Institute Genome Sequencing Center for Infectious Disease"/>
            <person name="Wu L."/>
            <person name="Ma J."/>
        </authorList>
    </citation>
    <scope>NUCLEOTIDE SEQUENCE [LARGE SCALE GENOMIC DNA]</scope>
    <source>
        <strain evidence="13">CCUG 30340</strain>
    </source>
</reference>
<evidence type="ECO:0000256" key="8">
    <source>
        <dbReference type="HAMAP-Rule" id="MF_00509"/>
    </source>
</evidence>
<keyword evidence="4 8" id="KW-0812">Transmembrane</keyword>
<evidence type="ECO:0000256" key="4">
    <source>
        <dbReference type="ARBA" id="ARBA00022692"/>
    </source>
</evidence>
<feature type="transmembrane region" description="Helical" evidence="8">
    <location>
        <begin position="6"/>
        <end position="26"/>
    </location>
</feature>
<organism evidence="12 13">
    <name type="scientific">Dokdonella ginsengisoli</name>
    <dbReference type="NCBI Taxonomy" id="363846"/>
    <lineage>
        <taxon>Bacteria</taxon>
        <taxon>Pseudomonadati</taxon>
        <taxon>Pseudomonadota</taxon>
        <taxon>Gammaproteobacteria</taxon>
        <taxon>Lysobacterales</taxon>
        <taxon>Rhodanobacteraceae</taxon>
        <taxon>Dokdonella</taxon>
    </lineage>
</organism>
<dbReference type="HAMAP" id="MF_00509">
    <property type="entry name" value="ZipA"/>
    <property type="match status" value="1"/>
</dbReference>
<sequence length="253" mass="27339">MDWNPSVGIPLVVLGALALLLIYLFGRPKRPEQGERRAAKAPAGNGGERIEPTFGDADAEGEPEQGELDVSMRAELDRLGSSAAADGAERAPPARSHVGARPADRQIERIVTLFVAARAGETLAGSDVVVAAEKAGLEFGDMGIFHRLVLGKNVEGPVFSMANMVKPGSFDMTQLDAVRTPGVTLFMTLPGPLPALDAWEMLLPTAQRLAELLDAQVLDEGRNALGRQRIAHLRDELRAWDRQQERNQIRPGR</sequence>
<feature type="region of interest" description="Disordered" evidence="10">
    <location>
        <begin position="32"/>
        <end position="66"/>
    </location>
</feature>
<proteinExistence type="inferred from homology"/>
<evidence type="ECO:0000256" key="9">
    <source>
        <dbReference type="RuleBase" id="RU003612"/>
    </source>
</evidence>
<dbReference type="InterPro" id="IPR007449">
    <property type="entry name" value="ZipA_FtsZ-bd_C"/>
</dbReference>
<dbReference type="NCBIfam" id="TIGR02205">
    <property type="entry name" value="septum_zipA"/>
    <property type="match status" value="1"/>
</dbReference>
<dbReference type="Proteomes" id="UP001595886">
    <property type="component" value="Unassembled WGS sequence"/>
</dbReference>
<dbReference type="InterPro" id="IPR036765">
    <property type="entry name" value="ZipA_FtsZ-bd_C_sf"/>
</dbReference>
<dbReference type="Gene3D" id="3.30.1400.10">
    <property type="entry name" value="ZipA, C-terminal FtsZ-binding domain"/>
    <property type="match status" value="1"/>
</dbReference>
<protein>
    <recommendedName>
        <fullName evidence="8 9">Cell division protein ZipA</fullName>
    </recommendedName>
</protein>
<evidence type="ECO:0000313" key="13">
    <source>
        <dbReference type="Proteomes" id="UP001595886"/>
    </source>
</evidence>